<dbReference type="KEGG" id="maes:Ga0123461_2236"/>
<dbReference type="EMBL" id="CP018799">
    <property type="protein sequence ID" value="ATX80641.1"/>
    <property type="molecule type" value="Genomic_DNA"/>
</dbReference>
<gene>
    <name evidence="1" type="ORF">Ga0123461_2236</name>
</gene>
<reference evidence="1 2" key="1">
    <citation type="submission" date="2016-12" db="EMBL/GenBank/DDBJ databases">
        <title>Isolation and genomic insights into novel planktonic Zetaproteobacteria from stratified waters of the Chesapeake Bay.</title>
        <authorList>
            <person name="McAllister S.M."/>
            <person name="Kato S."/>
            <person name="Chan C.S."/>
            <person name="Chiu B.K."/>
            <person name="Field E.K."/>
        </authorList>
    </citation>
    <scope>NUCLEOTIDE SEQUENCE [LARGE SCALE GENOMIC DNA]</scope>
    <source>
        <strain evidence="1 2">CP-5</strain>
    </source>
</reference>
<dbReference type="AlphaFoldDB" id="A0A2K8L477"/>
<keyword evidence="2" id="KW-1185">Reference proteome</keyword>
<dbReference type="Proteomes" id="UP000231701">
    <property type="component" value="Chromosome"/>
</dbReference>
<protein>
    <submittedName>
        <fullName evidence="1">Uncharacterized protein</fullName>
    </submittedName>
</protein>
<evidence type="ECO:0000313" key="1">
    <source>
        <dbReference type="EMBL" id="ATX80641.1"/>
    </source>
</evidence>
<proteinExistence type="predicted"/>
<organism evidence="1 2">
    <name type="scientific">Mariprofundus aestuarium</name>
    <dbReference type="NCBI Taxonomy" id="1921086"/>
    <lineage>
        <taxon>Bacteria</taxon>
        <taxon>Pseudomonadati</taxon>
        <taxon>Pseudomonadota</taxon>
        <taxon>Candidatius Mariprofundia</taxon>
        <taxon>Mariprofundales</taxon>
        <taxon>Mariprofundaceae</taxon>
        <taxon>Mariprofundus</taxon>
    </lineage>
</organism>
<name>A0A2K8L477_MARES</name>
<accession>A0A2K8L477</accession>
<sequence>MGQVIQFPTSKQRTATIVDAYIQDLAKEIGADGAESFRFMRAEAEKVLDKYIKGINLEMNLTLSPAATPKDVEAVTQQANEAMTKIRQELSSELFGMMAEIVALKEQLRMLKRSGGY</sequence>
<evidence type="ECO:0000313" key="2">
    <source>
        <dbReference type="Proteomes" id="UP000231701"/>
    </source>
</evidence>